<evidence type="ECO:0000256" key="1">
    <source>
        <dbReference type="ARBA" id="ARBA00004141"/>
    </source>
</evidence>
<reference evidence="5" key="3">
    <citation type="submission" date="2025-09" db="UniProtKB">
        <authorList>
            <consortium name="Ensembl"/>
        </authorList>
    </citation>
    <scope>IDENTIFICATION</scope>
</reference>
<proteinExistence type="predicted"/>
<dbReference type="PANTHER" id="PTHR12489:SF12">
    <property type="entry name" value="LHFPL TETRASPAN SUBFAMILY MEMBER 6 PROTEIN"/>
    <property type="match status" value="1"/>
</dbReference>
<keyword evidence="4" id="KW-0472">Membrane</keyword>
<dbReference type="Proteomes" id="UP000694553">
    <property type="component" value="Unassembled WGS sequence"/>
</dbReference>
<keyword evidence="3" id="KW-1133">Transmembrane helix</keyword>
<accession>A0A8C3DXA4</accession>
<dbReference type="Pfam" id="PF10242">
    <property type="entry name" value="L_HMGIC_fpl"/>
    <property type="match status" value="2"/>
</dbReference>
<sequence>MASSLTCAGVVWAFLSFLCAAASCVGFFMPYWLLGSQLEKSVSFGTFRRCSYPIRDESRQMTVMVEQCGRYASFQAIPSAEWRICTVVTGLGCGLLLLVALTALMGCCVSELISRTVGRVAGGIQFLGGRKKSLFSTMSVPKQPRKCLWQYPVGAGEEEVMMGELQADGCRQGGGSLSTHPSVTARWDDGLILVPVVDPVEVTLTLPTGFSGLLIGSGCALYPLGWDSEEVRQTCGNLSNQFELGTCHIGWAYYCTGGGAVAAMLVCTWLACFSGKKQKQYPY</sequence>
<keyword evidence="6" id="KW-1185">Reference proteome</keyword>
<evidence type="ECO:0000256" key="2">
    <source>
        <dbReference type="ARBA" id="ARBA00022692"/>
    </source>
</evidence>
<accession>A0A8U7NSJ2</accession>
<dbReference type="AlphaFoldDB" id="A0A8C3DXA4"/>
<comment type="subcellular location">
    <subcellularLocation>
        <location evidence="1">Membrane</location>
        <topology evidence="1">Multi-pass membrane protein</topology>
    </subcellularLocation>
</comment>
<dbReference type="OMA" id="ANSCVCK"/>
<name>A0A8C3DXA4_CORMO</name>
<protein>
    <submittedName>
        <fullName evidence="5">LHFPL tetraspan subfamily member 6</fullName>
    </submittedName>
</protein>
<gene>
    <name evidence="5" type="primary">LHFPL6</name>
</gene>
<dbReference type="Gene3D" id="1.20.140.150">
    <property type="match status" value="1"/>
</dbReference>
<dbReference type="GO" id="GO:0016020">
    <property type="term" value="C:membrane"/>
    <property type="evidence" value="ECO:0007669"/>
    <property type="project" value="UniProtKB-SubCell"/>
</dbReference>
<reference evidence="5" key="2">
    <citation type="submission" date="2025-08" db="UniProtKB">
        <authorList>
            <consortium name="Ensembl"/>
        </authorList>
    </citation>
    <scope>IDENTIFICATION</scope>
</reference>
<evidence type="ECO:0000313" key="5">
    <source>
        <dbReference type="Ensembl" id="ENSCMUP00000012116.2"/>
    </source>
</evidence>
<evidence type="ECO:0000313" key="6">
    <source>
        <dbReference type="Proteomes" id="UP000694553"/>
    </source>
</evidence>
<evidence type="ECO:0000256" key="4">
    <source>
        <dbReference type="ARBA" id="ARBA00023136"/>
    </source>
</evidence>
<keyword evidence="2" id="KW-0812">Transmembrane</keyword>
<dbReference type="PANTHER" id="PTHR12489">
    <property type="entry name" value="LIPOMA HMGIC FUSION PARTNER-LIKE PROTEIN"/>
    <property type="match status" value="1"/>
</dbReference>
<reference evidence="6" key="1">
    <citation type="submission" date="2019-10" db="EMBL/GenBank/DDBJ databases">
        <title>Corvus moneduloides (New Caledonian crow) genome, bCorMon1, primary haplotype.</title>
        <authorList>
            <person name="Rutz C."/>
            <person name="Fungtammasan C."/>
            <person name="Mountcastle J."/>
            <person name="Formenti G."/>
            <person name="Chow W."/>
            <person name="Howe K."/>
            <person name="Steele M.P."/>
            <person name="Fernandes J."/>
            <person name="Gilbert M.T.P."/>
            <person name="Fedrigo O."/>
            <person name="Jarvis E.D."/>
            <person name="Gemmell N."/>
        </authorList>
    </citation>
    <scope>NUCLEOTIDE SEQUENCE [LARGE SCALE GENOMIC DNA]</scope>
</reference>
<organism evidence="5 6">
    <name type="scientific">Corvus moneduloides</name>
    <name type="common">New Caledonian crow</name>
    <dbReference type="NCBI Taxonomy" id="1196302"/>
    <lineage>
        <taxon>Eukaryota</taxon>
        <taxon>Metazoa</taxon>
        <taxon>Chordata</taxon>
        <taxon>Craniata</taxon>
        <taxon>Vertebrata</taxon>
        <taxon>Euteleostomi</taxon>
        <taxon>Archelosauria</taxon>
        <taxon>Archosauria</taxon>
        <taxon>Dinosauria</taxon>
        <taxon>Saurischia</taxon>
        <taxon>Theropoda</taxon>
        <taxon>Coelurosauria</taxon>
        <taxon>Aves</taxon>
        <taxon>Neognathae</taxon>
        <taxon>Neoaves</taxon>
        <taxon>Telluraves</taxon>
        <taxon>Australaves</taxon>
        <taxon>Passeriformes</taxon>
        <taxon>Corvoidea</taxon>
        <taxon>Corvidae</taxon>
        <taxon>Corvus</taxon>
    </lineage>
</organism>
<evidence type="ECO:0000256" key="3">
    <source>
        <dbReference type="ARBA" id="ARBA00022989"/>
    </source>
</evidence>
<dbReference type="Ensembl" id="ENSCMUT00000013033.2">
    <property type="protein sequence ID" value="ENSCMUP00000012116.2"/>
    <property type="gene ID" value="ENSCMUG00000007649.2"/>
</dbReference>
<dbReference type="InterPro" id="IPR019372">
    <property type="entry name" value="LHFPL"/>
</dbReference>